<dbReference type="GO" id="GO:0005737">
    <property type="term" value="C:cytoplasm"/>
    <property type="evidence" value="ECO:0007669"/>
    <property type="project" value="TreeGrafter"/>
</dbReference>
<dbReference type="SUPFAM" id="SSF50729">
    <property type="entry name" value="PH domain-like"/>
    <property type="match status" value="1"/>
</dbReference>
<dbReference type="AlphaFoldDB" id="A0AAD8A7A7"/>
<dbReference type="GO" id="GO:0031267">
    <property type="term" value="F:small GTPase binding"/>
    <property type="evidence" value="ECO:0007669"/>
    <property type="project" value="TreeGrafter"/>
</dbReference>
<dbReference type="InterPro" id="IPR009091">
    <property type="entry name" value="RCC1/BLIP-II"/>
</dbReference>
<dbReference type="PROSITE" id="PS50012">
    <property type="entry name" value="RCC1_3"/>
    <property type="match status" value="3"/>
</dbReference>
<dbReference type="GO" id="GO:0016197">
    <property type="term" value="P:endosomal transport"/>
    <property type="evidence" value="ECO:0007669"/>
    <property type="project" value="TreeGrafter"/>
</dbReference>
<dbReference type="InterPro" id="IPR057248">
    <property type="entry name" value="Alsin-like_PH"/>
</dbReference>
<dbReference type="EMBL" id="JASPKZ010003310">
    <property type="protein sequence ID" value="KAJ9593797.1"/>
    <property type="molecule type" value="Genomic_DNA"/>
</dbReference>
<feature type="compositionally biased region" description="Basic and acidic residues" evidence="2">
    <location>
        <begin position="274"/>
        <end position="290"/>
    </location>
</feature>
<dbReference type="InterPro" id="IPR011993">
    <property type="entry name" value="PH-like_dom_sf"/>
</dbReference>
<reference evidence="4" key="1">
    <citation type="journal article" date="2023" name="IScience">
        <title>Live-bearing cockroach genome reveals convergent evolutionary mechanisms linked to viviparity in insects and beyond.</title>
        <authorList>
            <person name="Fouks B."/>
            <person name="Harrison M.C."/>
            <person name="Mikhailova A.A."/>
            <person name="Marchal E."/>
            <person name="English S."/>
            <person name="Carruthers M."/>
            <person name="Jennings E.C."/>
            <person name="Chiamaka E.L."/>
            <person name="Frigard R.A."/>
            <person name="Pippel M."/>
            <person name="Attardo G.M."/>
            <person name="Benoit J.B."/>
            <person name="Bornberg-Bauer E."/>
            <person name="Tobe S.S."/>
        </authorList>
    </citation>
    <scope>NUCLEOTIDE SEQUENCE</scope>
    <source>
        <strain evidence="4">Stay&amp;Tobe</strain>
    </source>
</reference>
<feature type="non-terminal residue" evidence="4">
    <location>
        <position position="894"/>
    </location>
</feature>
<gene>
    <name evidence="4" type="ORF">L9F63_027560</name>
</gene>
<dbReference type="Pfam" id="PF00415">
    <property type="entry name" value="RCC1"/>
    <property type="match status" value="1"/>
</dbReference>
<protein>
    <recommendedName>
        <fullName evidence="3">Alsin-like PH-like domain-containing protein</fullName>
    </recommendedName>
</protein>
<feature type="repeat" description="RCC1" evidence="1">
    <location>
        <begin position="141"/>
        <end position="188"/>
    </location>
</feature>
<name>A0AAD8A7A7_DIPPU</name>
<dbReference type="Pfam" id="PF25384">
    <property type="entry name" value="Alsin_RLD"/>
    <property type="match status" value="1"/>
</dbReference>
<accession>A0AAD8A7A7</accession>
<sequence>MCKSRMNEVYLWLGLDKLSVEFEPEDLSREIIKICSINDHMFALTKSNIIYHSNMNCLDKTLVFRSTNISAIDIACSGNILFFINSSGQVFKTSPEDLGIKQEIILEEISKCCSHGYRTLGQRVKVKSIAAEGSSCFYITENGQLWVTGDQPKLGLHNETPQKVTFFEKRFVISVACGNNFSIALVYKPEYSMPDSDTDDDKDADVFVSNCPLCISSPTSQQSDTWPQVQATSDEHYSTSTTSKNSAEEKKSSDDTTSGSSDCKPDEQGEGESVEEKSGDEVSAEDKTERKNEFFINTEAARHFLTRQLSWVSGYGGTGRGCCGMQNVSSVASMVYEGVKTVGDRGATLFRHMSGGSEASEGAPGALIDCHSFEELSVDDFIVPASSITSSLSCGTSDKCEDGEVGVMERAASLVREGARLLSTELWSWGDITHGQLGTGDTVKRNRPTIISRLTGIGVQQIACGSDHALAVCLDGRVFAWGRNSHHQVSVESVNNVSSPQQVVISERGKSVAAGTNHSLIATFSDNLYYMGKASNKTVMKVDVENTMMYKHIFATRHISGCLGTLALAPEQELVQEQNFLEETLLVHLALMKPLHKKCCLVQETNVYDALCGCHSDVMHLTCLHVHSLQHHEAPPMVVQNADEFVRTYRSYLSVVCDVIALGGFAHISRLVDVPHKMYQAFHEPGKKNKKNQENVVSCALLHPLKRLKCYRSIIQQQAGSEHKVKEVLAKWDQLWEEQEQKTGEAEMTRKFWDTSGKAIEVLRTPERRLIRESRTHPISVINSGRFSSHWFILFTDILVHVTGSTHVVHPLNTLWVDAVQDTDTIQNAVQLTMPEDTVILFTPTAAERTEWLQSLQTAIKKCLHKHHTHPPPAVRNAKYTFTKHQVYKDAKYT</sequence>
<keyword evidence="5" id="KW-1185">Reference proteome</keyword>
<organism evidence="4 5">
    <name type="scientific">Diploptera punctata</name>
    <name type="common">Pacific beetle cockroach</name>
    <dbReference type="NCBI Taxonomy" id="6984"/>
    <lineage>
        <taxon>Eukaryota</taxon>
        <taxon>Metazoa</taxon>
        <taxon>Ecdysozoa</taxon>
        <taxon>Arthropoda</taxon>
        <taxon>Hexapoda</taxon>
        <taxon>Insecta</taxon>
        <taxon>Pterygota</taxon>
        <taxon>Neoptera</taxon>
        <taxon>Polyneoptera</taxon>
        <taxon>Dictyoptera</taxon>
        <taxon>Blattodea</taxon>
        <taxon>Blaberoidea</taxon>
        <taxon>Blaberidae</taxon>
        <taxon>Diplopterinae</taxon>
        <taxon>Diploptera</taxon>
    </lineage>
</organism>
<dbReference type="PANTHER" id="PTHR46089:SF2">
    <property type="entry name" value="ALSIN HOMOLOG"/>
    <property type="match status" value="1"/>
</dbReference>
<dbReference type="Proteomes" id="UP001233999">
    <property type="component" value="Unassembled WGS sequence"/>
</dbReference>
<feature type="domain" description="Alsin-like PH-like" evidence="3">
    <location>
        <begin position="755"/>
        <end position="866"/>
    </location>
</feature>
<dbReference type="InterPro" id="IPR000408">
    <property type="entry name" value="Reg_chr_condens"/>
</dbReference>
<dbReference type="SUPFAM" id="SSF50985">
    <property type="entry name" value="RCC1/BLIP-II"/>
    <property type="match status" value="3"/>
</dbReference>
<dbReference type="Gene3D" id="2.30.29.30">
    <property type="entry name" value="Pleckstrin-homology domain (PH domain)/Phosphotyrosine-binding domain (PTB)"/>
    <property type="match status" value="1"/>
</dbReference>
<feature type="repeat" description="RCC1" evidence="1">
    <location>
        <begin position="424"/>
        <end position="475"/>
    </location>
</feature>
<dbReference type="Pfam" id="PF25389">
    <property type="entry name" value="DH_ALS2"/>
    <property type="match status" value="1"/>
</dbReference>
<reference evidence="4" key="2">
    <citation type="submission" date="2023-05" db="EMBL/GenBank/DDBJ databases">
        <authorList>
            <person name="Fouks B."/>
        </authorList>
    </citation>
    <scope>NUCLEOTIDE SEQUENCE</scope>
    <source>
        <strain evidence="4">Stay&amp;Tobe</strain>
        <tissue evidence="4">Testes</tissue>
    </source>
</reference>
<evidence type="ECO:0000259" key="3">
    <source>
        <dbReference type="Pfam" id="PF25383"/>
    </source>
</evidence>
<dbReference type="Pfam" id="PF25383">
    <property type="entry name" value="PH_alsin"/>
    <property type="match status" value="1"/>
</dbReference>
<dbReference type="PROSITE" id="PS00626">
    <property type="entry name" value="RCC1_2"/>
    <property type="match status" value="1"/>
</dbReference>
<dbReference type="PANTHER" id="PTHR46089">
    <property type="entry name" value="ALSIN HOMOLOG"/>
    <property type="match status" value="1"/>
</dbReference>
<proteinExistence type="predicted"/>
<dbReference type="Gene3D" id="2.130.10.30">
    <property type="entry name" value="Regulator of chromosome condensation 1/beta-lactamase-inhibitor protein II"/>
    <property type="match status" value="2"/>
</dbReference>
<feature type="compositionally biased region" description="Polar residues" evidence="2">
    <location>
        <begin position="218"/>
        <end position="245"/>
    </location>
</feature>
<feature type="repeat" description="RCC1" evidence="1">
    <location>
        <begin position="476"/>
        <end position="525"/>
    </location>
</feature>
<evidence type="ECO:0000313" key="5">
    <source>
        <dbReference type="Proteomes" id="UP001233999"/>
    </source>
</evidence>
<dbReference type="CDD" id="cd13269">
    <property type="entry name" value="PH_alsin"/>
    <property type="match status" value="1"/>
</dbReference>
<evidence type="ECO:0000313" key="4">
    <source>
        <dbReference type="EMBL" id="KAJ9593797.1"/>
    </source>
</evidence>
<dbReference type="GO" id="GO:0005085">
    <property type="term" value="F:guanyl-nucleotide exchange factor activity"/>
    <property type="evidence" value="ECO:0007669"/>
    <property type="project" value="TreeGrafter"/>
</dbReference>
<comment type="caution">
    <text evidence="4">The sequence shown here is derived from an EMBL/GenBank/DDBJ whole genome shotgun (WGS) entry which is preliminary data.</text>
</comment>
<evidence type="ECO:0000256" key="1">
    <source>
        <dbReference type="PROSITE-ProRule" id="PRU00235"/>
    </source>
</evidence>
<feature type="region of interest" description="Disordered" evidence="2">
    <location>
        <begin position="218"/>
        <end position="290"/>
    </location>
</feature>
<evidence type="ECO:0000256" key="2">
    <source>
        <dbReference type="SAM" id="MobiDB-lite"/>
    </source>
</evidence>
<dbReference type="InterPro" id="IPR051984">
    <property type="entry name" value="Alsin"/>
</dbReference>